<protein>
    <submittedName>
        <fullName evidence="1">(rape) hypothetical protein</fullName>
    </submittedName>
</protein>
<dbReference type="EMBL" id="HG994371">
    <property type="protein sequence ID" value="CAF2001852.1"/>
    <property type="molecule type" value="Genomic_DNA"/>
</dbReference>
<reference evidence="1" key="1">
    <citation type="submission" date="2021-01" db="EMBL/GenBank/DDBJ databases">
        <authorList>
            <consortium name="Genoscope - CEA"/>
            <person name="William W."/>
        </authorList>
    </citation>
    <scope>NUCLEOTIDE SEQUENCE</scope>
</reference>
<gene>
    <name evidence="1" type="ORF">DARMORV10_C07P34390.1</name>
</gene>
<dbReference type="Proteomes" id="UP001295469">
    <property type="component" value="Chromosome C07"/>
</dbReference>
<dbReference type="AlphaFoldDB" id="A0A816MMJ4"/>
<proteinExistence type="predicted"/>
<organism evidence="1">
    <name type="scientific">Brassica napus</name>
    <name type="common">Rape</name>
    <dbReference type="NCBI Taxonomy" id="3708"/>
    <lineage>
        <taxon>Eukaryota</taxon>
        <taxon>Viridiplantae</taxon>
        <taxon>Streptophyta</taxon>
        <taxon>Embryophyta</taxon>
        <taxon>Tracheophyta</taxon>
        <taxon>Spermatophyta</taxon>
        <taxon>Magnoliopsida</taxon>
        <taxon>eudicotyledons</taxon>
        <taxon>Gunneridae</taxon>
        <taxon>Pentapetalae</taxon>
        <taxon>rosids</taxon>
        <taxon>malvids</taxon>
        <taxon>Brassicales</taxon>
        <taxon>Brassicaceae</taxon>
        <taxon>Brassiceae</taxon>
        <taxon>Brassica</taxon>
    </lineage>
</organism>
<accession>A0A816MMJ4</accession>
<evidence type="ECO:0000313" key="1">
    <source>
        <dbReference type="EMBL" id="CAF2001852.1"/>
    </source>
</evidence>
<name>A0A816MMJ4_BRANA</name>
<sequence>MHPLPSSSRLICSYKYVKFLPVKFIISFLSILNLDLFLKRDLNSS</sequence>